<evidence type="ECO:0000313" key="2">
    <source>
        <dbReference type="EnsemblProtists" id="EOD27869"/>
    </source>
</evidence>
<dbReference type="GeneID" id="17273415"/>
<name>A0A0D3JWI4_EMIH1</name>
<dbReference type="Proteomes" id="UP000013827">
    <property type="component" value="Unassembled WGS sequence"/>
</dbReference>
<evidence type="ECO:0000256" key="1">
    <source>
        <dbReference type="SAM" id="Phobius"/>
    </source>
</evidence>
<feature type="transmembrane region" description="Helical" evidence="1">
    <location>
        <begin position="20"/>
        <end position="49"/>
    </location>
</feature>
<proteinExistence type="predicted"/>
<sequence>MPCVELRTVPVFGSRDRPWYSLLAFGVAAIVLAASGLLCVWLCLVGLFAEPRTVLEIAADEDTFLTPPARQGLSPATLPMGRV</sequence>
<dbReference type="PaxDb" id="2903-EOD27869"/>
<keyword evidence="1" id="KW-1133">Transmembrane helix</keyword>
<dbReference type="EnsemblProtists" id="EOD27869">
    <property type="protein sequence ID" value="EOD27869"/>
    <property type="gene ID" value="EMIHUDRAFT_204881"/>
</dbReference>
<dbReference type="KEGG" id="ehx:EMIHUDRAFT_204881"/>
<keyword evidence="3" id="KW-1185">Reference proteome</keyword>
<dbReference type="AlphaFoldDB" id="A0A0D3JWI4"/>
<reference evidence="3" key="1">
    <citation type="journal article" date="2013" name="Nature">
        <title>Pan genome of the phytoplankton Emiliania underpins its global distribution.</title>
        <authorList>
            <person name="Read B.A."/>
            <person name="Kegel J."/>
            <person name="Klute M.J."/>
            <person name="Kuo A."/>
            <person name="Lefebvre S.C."/>
            <person name="Maumus F."/>
            <person name="Mayer C."/>
            <person name="Miller J."/>
            <person name="Monier A."/>
            <person name="Salamov A."/>
            <person name="Young J."/>
            <person name="Aguilar M."/>
            <person name="Claverie J.M."/>
            <person name="Frickenhaus S."/>
            <person name="Gonzalez K."/>
            <person name="Herman E.K."/>
            <person name="Lin Y.C."/>
            <person name="Napier J."/>
            <person name="Ogata H."/>
            <person name="Sarno A.F."/>
            <person name="Shmutz J."/>
            <person name="Schroeder D."/>
            <person name="de Vargas C."/>
            <person name="Verret F."/>
            <person name="von Dassow P."/>
            <person name="Valentin K."/>
            <person name="Van de Peer Y."/>
            <person name="Wheeler G."/>
            <person name="Dacks J.B."/>
            <person name="Delwiche C.F."/>
            <person name="Dyhrman S.T."/>
            <person name="Glockner G."/>
            <person name="John U."/>
            <person name="Richards T."/>
            <person name="Worden A.Z."/>
            <person name="Zhang X."/>
            <person name="Grigoriev I.V."/>
            <person name="Allen A.E."/>
            <person name="Bidle K."/>
            <person name="Borodovsky M."/>
            <person name="Bowler C."/>
            <person name="Brownlee C."/>
            <person name="Cock J.M."/>
            <person name="Elias M."/>
            <person name="Gladyshev V.N."/>
            <person name="Groth M."/>
            <person name="Guda C."/>
            <person name="Hadaegh A."/>
            <person name="Iglesias-Rodriguez M.D."/>
            <person name="Jenkins J."/>
            <person name="Jones B.M."/>
            <person name="Lawson T."/>
            <person name="Leese F."/>
            <person name="Lindquist E."/>
            <person name="Lobanov A."/>
            <person name="Lomsadze A."/>
            <person name="Malik S.B."/>
            <person name="Marsh M.E."/>
            <person name="Mackinder L."/>
            <person name="Mock T."/>
            <person name="Mueller-Roeber B."/>
            <person name="Pagarete A."/>
            <person name="Parker M."/>
            <person name="Probert I."/>
            <person name="Quesneville H."/>
            <person name="Raines C."/>
            <person name="Rensing S.A."/>
            <person name="Riano-Pachon D.M."/>
            <person name="Richier S."/>
            <person name="Rokitta S."/>
            <person name="Shiraiwa Y."/>
            <person name="Soanes D.M."/>
            <person name="van der Giezen M."/>
            <person name="Wahlund T.M."/>
            <person name="Williams B."/>
            <person name="Wilson W."/>
            <person name="Wolfe G."/>
            <person name="Wurch L.L."/>
        </authorList>
    </citation>
    <scope>NUCLEOTIDE SEQUENCE</scope>
</reference>
<dbReference type="HOGENOM" id="CLU_2547339_0_0_1"/>
<reference evidence="2" key="2">
    <citation type="submission" date="2024-10" db="UniProtKB">
        <authorList>
            <consortium name="EnsemblProtists"/>
        </authorList>
    </citation>
    <scope>IDENTIFICATION</scope>
</reference>
<organism evidence="2 3">
    <name type="scientific">Emiliania huxleyi (strain CCMP1516)</name>
    <dbReference type="NCBI Taxonomy" id="280463"/>
    <lineage>
        <taxon>Eukaryota</taxon>
        <taxon>Haptista</taxon>
        <taxon>Haptophyta</taxon>
        <taxon>Prymnesiophyceae</taxon>
        <taxon>Isochrysidales</taxon>
        <taxon>Noelaerhabdaceae</taxon>
        <taxon>Emiliania</taxon>
    </lineage>
</organism>
<keyword evidence="1" id="KW-0472">Membrane</keyword>
<protein>
    <submittedName>
        <fullName evidence="2">Uncharacterized protein</fullName>
    </submittedName>
</protein>
<accession>A0A0D3JWI4</accession>
<keyword evidence="1" id="KW-0812">Transmembrane</keyword>
<dbReference type="RefSeq" id="XP_005780298.1">
    <property type="nucleotide sequence ID" value="XM_005780241.1"/>
</dbReference>
<evidence type="ECO:0000313" key="3">
    <source>
        <dbReference type="Proteomes" id="UP000013827"/>
    </source>
</evidence>